<gene>
    <name evidence="2" type="primary">CACNA2D2_4</name>
    <name evidence="2" type="ORF">XENORESO_016174</name>
</gene>
<dbReference type="Proteomes" id="UP001444071">
    <property type="component" value="Unassembled WGS sequence"/>
</dbReference>
<organism evidence="2 3">
    <name type="scientific">Xenotaenia resolanae</name>
    <dbReference type="NCBI Taxonomy" id="208358"/>
    <lineage>
        <taxon>Eukaryota</taxon>
        <taxon>Metazoa</taxon>
        <taxon>Chordata</taxon>
        <taxon>Craniata</taxon>
        <taxon>Vertebrata</taxon>
        <taxon>Euteleostomi</taxon>
        <taxon>Actinopterygii</taxon>
        <taxon>Neopterygii</taxon>
        <taxon>Teleostei</taxon>
        <taxon>Neoteleostei</taxon>
        <taxon>Acanthomorphata</taxon>
        <taxon>Ovalentaria</taxon>
        <taxon>Atherinomorphae</taxon>
        <taxon>Cyprinodontiformes</taxon>
        <taxon>Goodeidae</taxon>
        <taxon>Xenotaenia</taxon>
    </lineage>
</organism>
<dbReference type="InterPro" id="IPR051173">
    <property type="entry name" value="Ca_channel_alpha-2/delta"/>
</dbReference>
<comment type="caution">
    <text evidence="2">The sequence shown here is derived from an EMBL/GenBank/DDBJ whole genome shotgun (WGS) entry which is preliminary data.</text>
</comment>
<dbReference type="PANTHER" id="PTHR10166">
    <property type="entry name" value="VOLTAGE-DEPENDENT CALCIUM CHANNEL SUBUNIT ALPHA-2/DELTA-RELATED"/>
    <property type="match status" value="1"/>
</dbReference>
<protein>
    <submittedName>
        <fullName evidence="2">Voltage-dependent calcium channel subunit alpha-2/delta-2</fullName>
    </submittedName>
</protein>
<feature type="domain" description="Voltage-dependent calcium channel alpha-2/delta subunit conserved region" evidence="1">
    <location>
        <begin position="1"/>
        <end position="129"/>
    </location>
</feature>
<reference evidence="2 3" key="1">
    <citation type="submission" date="2021-06" db="EMBL/GenBank/DDBJ databases">
        <authorList>
            <person name="Palmer J.M."/>
        </authorList>
    </citation>
    <scope>NUCLEOTIDE SEQUENCE [LARGE SCALE GENOMIC DNA]</scope>
    <source>
        <strain evidence="2 3">XR_2019</strain>
        <tissue evidence="2">Muscle</tissue>
    </source>
</reference>
<name>A0ABV0WE14_9TELE</name>
<accession>A0ABV0WE14</accession>
<evidence type="ECO:0000313" key="2">
    <source>
        <dbReference type="EMBL" id="MEQ2266707.1"/>
    </source>
</evidence>
<sequence length="137" mass="15158">MEKVTPDSKQCESLLLHNLILDTGIIRQLVDKVWKNKDLNTYGFLAVFAATDGGITRVFPNKAAETWEEDPEPFNASYYRRSLDNKGYIFTAPYRSAGTDLLNPENDTVGILVSTALDITIGGKTVKPAGEKAEKPH</sequence>
<dbReference type="PANTHER" id="PTHR10166:SF7">
    <property type="entry name" value="VOLTAGE-DEPENDENT CALCIUM CHANNEL SUBUNIT ALPHA-2_DELTA-2"/>
    <property type="match status" value="1"/>
</dbReference>
<dbReference type="Pfam" id="PF08473">
    <property type="entry name" value="VGCC_alpha2"/>
    <property type="match status" value="1"/>
</dbReference>
<proteinExistence type="predicted"/>
<keyword evidence="3" id="KW-1185">Reference proteome</keyword>
<evidence type="ECO:0000313" key="3">
    <source>
        <dbReference type="Proteomes" id="UP001444071"/>
    </source>
</evidence>
<dbReference type="EMBL" id="JAHRIM010040571">
    <property type="protein sequence ID" value="MEQ2266707.1"/>
    <property type="molecule type" value="Genomic_DNA"/>
</dbReference>
<evidence type="ECO:0000259" key="1">
    <source>
        <dbReference type="Pfam" id="PF08473"/>
    </source>
</evidence>
<dbReference type="InterPro" id="IPR013680">
    <property type="entry name" value="VDCC_a2/dsu"/>
</dbReference>